<comment type="caution">
    <text evidence="1">The sequence shown here is derived from an EMBL/GenBank/DDBJ whole genome shotgun (WGS) entry which is preliminary data.</text>
</comment>
<evidence type="ECO:0000313" key="1">
    <source>
        <dbReference type="EMBL" id="GAL24911.1"/>
    </source>
</evidence>
<dbReference type="Proteomes" id="UP000029223">
    <property type="component" value="Unassembled WGS sequence"/>
</dbReference>
<reference evidence="2" key="1">
    <citation type="submission" date="2014-09" db="EMBL/GenBank/DDBJ databases">
        <title>Vibrio variabilis JCM 19239. (C206) whole genome shotgun sequence.</title>
        <authorList>
            <person name="Sawabe T."/>
            <person name="Meirelles P."/>
            <person name="Nakanishi M."/>
            <person name="Sayaka M."/>
            <person name="Hattori M."/>
            <person name="Ohkuma M."/>
        </authorList>
    </citation>
    <scope>NUCLEOTIDE SEQUENCE [LARGE SCALE GENOMIC DNA]</scope>
    <source>
        <strain evidence="2">JCM 19239</strain>
    </source>
</reference>
<organism evidence="1 2">
    <name type="scientific">Vibrio variabilis</name>
    <dbReference type="NCBI Taxonomy" id="990271"/>
    <lineage>
        <taxon>Bacteria</taxon>
        <taxon>Pseudomonadati</taxon>
        <taxon>Pseudomonadota</taxon>
        <taxon>Gammaproteobacteria</taxon>
        <taxon>Vibrionales</taxon>
        <taxon>Vibrionaceae</taxon>
        <taxon>Vibrio</taxon>
    </lineage>
</organism>
<evidence type="ECO:0000313" key="2">
    <source>
        <dbReference type="Proteomes" id="UP000029223"/>
    </source>
</evidence>
<accession>A0ABQ0J845</accession>
<evidence type="ECO:0008006" key="3">
    <source>
        <dbReference type="Google" id="ProtNLM"/>
    </source>
</evidence>
<gene>
    <name evidence="1" type="ORF">JCM19239_4636</name>
</gene>
<protein>
    <recommendedName>
        <fullName evidence="3">Flagellar biosynthesis protein FliR</fullName>
    </recommendedName>
</protein>
<dbReference type="EMBL" id="BBMS01000006">
    <property type="protein sequence ID" value="GAL24911.1"/>
    <property type="molecule type" value="Genomic_DNA"/>
</dbReference>
<sequence>MFETIILMLDATLRVATPLILLRLPVCFVNARVSLILP</sequence>
<keyword evidence="2" id="KW-1185">Reference proteome</keyword>
<proteinExistence type="predicted"/>
<name>A0ABQ0J845_9VIBR</name>